<dbReference type="InterPro" id="IPR036661">
    <property type="entry name" value="Luciferase-like_sf"/>
</dbReference>
<dbReference type="InterPro" id="IPR050564">
    <property type="entry name" value="F420-G6PD/mer"/>
</dbReference>
<dbReference type="CDD" id="cd01097">
    <property type="entry name" value="Tetrahydromethanopterin_reductase"/>
    <property type="match status" value="1"/>
</dbReference>
<evidence type="ECO:0000256" key="1">
    <source>
        <dbReference type="ARBA" id="ARBA00023002"/>
    </source>
</evidence>
<evidence type="ECO:0000259" key="2">
    <source>
        <dbReference type="Pfam" id="PF00296"/>
    </source>
</evidence>
<feature type="domain" description="Luciferase-like" evidence="2">
    <location>
        <begin position="15"/>
        <end position="287"/>
    </location>
</feature>
<proteinExistence type="predicted"/>
<dbReference type="SUPFAM" id="SSF51679">
    <property type="entry name" value="Bacterial luciferase-like"/>
    <property type="match status" value="1"/>
</dbReference>
<reference evidence="3" key="1">
    <citation type="submission" date="2022-12" db="EMBL/GenBank/DDBJ databases">
        <title>Paraconexibacter alkalitolerans sp. nov. and Baekduia alba sp. nov., isolated from soil and emended description of the genera Paraconexibacter (Chun et al., 2020) and Baekduia (An et al., 2020).</title>
        <authorList>
            <person name="Vieira S."/>
            <person name="Huber K.J."/>
            <person name="Geppert A."/>
            <person name="Wolf J."/>
            <person name="Neumann-Schaal M."/>
            <person name="Muesken M."/>
            <person name="Overmann J."/>
        </authorList>
    </citation>
    <scope>NUCLEOTIDE SEQUENCE</scope>
    <source>
        <strain evidence="3">AEG42_29</strain>
    </source>
</reference>
<dbReference type="EC" id="1.-.-.-" evidence="3"/>
<sequence length="312" mass="33405">MPDIRWGLTVPFTGVPLAQHADLYRAVEAAGYDDVWTGETAGADGFTPLVLAAAVTDTLRLGTGIVNPFTRGPGVLAQHAAALADLSEGRFVLGLGSSSNVIVERWNGVPFVKPLSKVREAVEQLRPVLAGGRGLGGFKLEAAPAHEVPIVLAALRGKMLGLAAEVADGAFTNWLPVSGARQVAAAFGAPDKELVCRFFCIPKPEAEAMPLAKWMFCAYGTVPVYTEFFRWLGFGEQIDPVSEAWHGGDRARALELVDEDLMREIFLFGEEGAMRERLAEFAEGGITTFVLTAITEPADLPRMIDALATARP</sequence>
<dbReference type="Gene3D" id="3.20.20.30">
    <property type="entry name" value="Luciferase-like domain"/>
    <property type="match status" value="1"/>
</dbReference>
<evidence type="ECO:0000313" key="3">
    <source>
        <dbReference type="EMBL" id="XAY07155.1"/>
    </source>
</evidence>
<dbReference type="NCBIfam" id="TIGR03841">
    <property type="entry name" value="F420_Rv3093c"/>
    <property type="match status" value="1"/>
</dbReference>
<dbReference type="PANTHER" id="PTHR43244">
    <property type="match status" value="1"/>
</dbReference>
<dbReference type="GO" id="GO:0016705">
    <property type="term" value="F:oxidoreductase activity, acting on paired donors, with incorporation or reduction of molecular oxygen"/>
    <property type="evidence" value="ECO:0007669"/>
    <property type="project" value="InterPro"/>
</dbReference>
<dbReference type="AlphaFoldDB" id="A0AAU7AZT6"/>
<dbReference type="Pfam" id="PF00296">
    <property type="entry name" value="Bac_luciferase"/>
    <property type="match status" value="1"/>
</dbReference>
<dbReference type="PANTHER" id="PTHR43244:SF1">
    <property type="entry name" value="5,10-METHYLENETETRAHYDROMETHANOPTERIN REDUCTASE"/>
    <property type="match status" value="1"/>
</dbReference>
<dbReference type="EMBL" id="CP114014">
    <property type="protein sequence ID" value="XAY07155.1"/>
    <property type="molecule type" value="Genomic_DNA"/>
</dbReference>
<organism evidence="3">
    <name type="scientific">Paraconexibacter sp. AEG42_29</name>
    <dbReference type="NCBI Taxonomy" id="2997339"/>
    <lineage>
        <taxon>Bacteria</taxon>
        <taxon>Bacillati</taxon>
        <taxon>Actinomycetota</taxon>
        <taxon>Thermoleophilia</taxon>
        <taxon>Solirubrobacterales</taxon>
        <taxon>Paraconexibacteraceae</taxon>
        <taxon>Paraconexibacter</taxon>
    </lineage>
</organism>
<keyword evidence="1 3" id="KW-0560">Oxidoreductase</keyword>
<dbReference type="RefSeq" id="WP_354698361.1">
    <property type="nucleotide sequence ID" value="NZ_CP114014.1"/>
</dbReference>
<protein>
    <submittedName>
        <fullName evidence="3">Coenzyme F420-dependent oxidoreductase</fullName>
        <ecNumber evidence="3">1.-.-.-</ecNumber>
    </submittedName>
</protein>
<gene>
    <name evidence="3" type="ORF">DSM112329_04035</name>
</gene>
<dbReference type="KEGG" id="parq:DSM112329_04035"/>
<accession>A0AAU7AZT6</accession>
<dbReference type="InterPro" id="IPR011251">
    <property type="entry name" value="Luciferase-like_dom"/>
</dbReference>
<name>A0AAU7AZT6_9ACTN</name>
<dbReference type="InterPro" id="IPR022526">
    <property type="entry name" value="F420_Rv3093c"/>
</dbReference>